<dbReference type="Proteomes" id="UP001652583">
    <property type="component" value="Chromosome E1"/>
</dbReference>
<dbReference type="GO" id="GO:0030425">
    <property type="term" value="C:dendrite"/>
    <property type="evidence" value="ECO:0007669"/>
    <property type="project" value="UniProtKB-SubCell"/>
</dbReference>
<keyword evidence="20" id="KW-1185">Reference proteome</keyword>
<keyword evidence="10" id="KW-0597">Phosphoprotein</keyword>
<feature type="region of interest" description="Disordered" evidence="19">
    <location>
        <begin position="1"/>
        <end position="429"/>
    </location>
</feature>
<feature type="compositionally biased region" description="Basic and acidic residues" evidence="19">
    <location>
        <begin position="235"/>
        <end position="247"/>
    </location>
</feature>
<keyword evidence="14" id="KW-0007">Acetylation</keyword>
<dbReference type="InterPro" id="IPR027324">
    <property type="entry name" value="MAP2/MAP4/Tau"/>
</dbReference>
<keyword evidence="12" id="KW-0677">Repeat</keyword>
<keyword evidence="6" id="KW-1003">Cell membrane</keyword>
<proteinExistence type="predicted"/>
<dbReference type="AlphaFoldDB" id="A0A6J1YRM0"/>
<keyword evidence="7" id="KW-0488">Methylation</keyword>
<evidence type="ECO:0000256" key="13">
    <source>
        <dbReference type="ARBA" id="ARBA00022843"/>
    </source>
</evidence>
<reference evidence="21" key="1">
    <citation type="submission" date="2025-08" db="UniProtKB">
        <authorList>
            <consortium name="RefSeq"/>
        </authorList>
    </citation>
    <scope>IDENTIFICATION</scope>
    <source>
        <tissue evidence="21">Blood</tissue>
    </source>
</reference>
<dbReference type="InterPro" id="IPR001084">
    <property type="entry name" value="MAP_tubulin-bd_rpt"/>
</dbReference>
<dbReference type="RefSeq" id="XP_026907822.1">
    <property type="nucleotide sequence ID" value="XM_027052021.2"/>
</dbReference>
<dbReference type="PANTHER" id="PTHR11501">
    <property type="entry name" value="MICROTUBULE-ASSOCIATED PROTEIN"/>
    <property type="match status" value="1"/>
</dbReference>
<feature type="compositionally biased region" description="Basic and acidic residues" evidence="19">
    <location>
        <begin position="198"/>
        <end position="210"/>
    </location>
</feature>
<name>A0A6J1YRM0_ACIJB</name>
<dbReference type="PRINTS" id="PR01261">
    <property type="entry name" value="TAUPROTEIN"/>
</dbReference>
<feature type="compositionally biased region" description="Polar residues" evidence="19">
    <location>
        <begin position="64"/>
        <end position="74"/>
    </location>
</feature>
<evidence type="ECO:0000313" key="21">
    <source>
        <dbReference type="RefSeq" id="XP_026907822.1"/>
    </source>
</evidence>
<comment type="subcellular location">
    <subcellularLocation>
        <location evidence="3">Cell membrane</location>
        <topology evidence="3">Peripheral membrane protein</topology>
        <orientation evidence="3">Cytoplasmic side</orientation>
    </subcellularLocation>
    <subcellularLocation>
        <location evidence="4">Cell projection</location>
        <location evidence="4">Axon</location>
    </subcellularLocation>
    <subcellularLocation>
        <location evidence="2">Cell projection</location>
        <location evidence="2">Dendrite</location>
    </subcellularLocation>
    <subcellularLocation>
        <location evidence="1 18">Cytoplasm</location>
        <location evidence="1 18">Cytoskeleton</location>
    </subcellularLocation>
    <subcellularLocation>
        <location evidence="5">Cytoplasm</location>
        <location evidence="5">Cytosol</location>
    </subcellularLocation>
</comment>
<dbReference type="InterPro" id="IPR002955">
    <property type="entry name" value="Tau"/>
</dbReference>
<dbReference type="GO" id="GO:0005829">
    <property type="term" value="C:cytosol"/>
    <property type="evidence" value="ECO:0007669"/>
    <property type="project" value="UniProtKB-SubCell"/>
</dbReference>
<evidence type="ECO:0000256" key="11">
    <source>
        <dbReference type="ARBA" id="ARBA00022701"/>
    </source>
</evidence>
<evidence type="ECO:0000256" key="10">
    <source>
        <dbReference type="ARBA" id="ARBA00022553"/>
    </source>
</evidence>
<evidence type="ECO:0000256" key="6">
    <source>
        <dbReference type="ARBA" id="ARBA00022475"/>
    </source>
</evidence>
<keyword evidence="8 18" id="KW-0963">Cytoplasm</keyword>
<dbReference type="GO" id="GO:0031175">
    <property type="term" value="P:neuron projection development"/>
    <property type="evidence" value="ECO:0007669"/>
    <property type="project" value="TreeGrafter"/>
</dbReference>
<evidence type="ECO:0000313" key="20">
    <source>
        <dbReference type="Proteomes" id="UP001652583"/>
    </source>
</evidence>
<evidence type="ECO:0000256" key="18">
    <source>
        <dbReference type="RuleBase" id="RU000686"/>
    </source>
</evidence>
<dbReference type="GO" id="GO:0005874">
    <property type="term" value="C:microtubule"/>
    <property type="evidence" value="ECO:0007669"/>
    <property type="project" value="UniProtKB-KW"/>
</dbReference>
<protein>
    <recommendedName>
        <fullName evidence="18">Microtubule-associated protein</fullName>
    </recommendedName>
</protein>
<dbReference type="CTD" id="4137"/>
<evidence type="ECO:0000256" key="12">
    <source>
        <dbReference type="ARBA" id="ARBA00022737"/>
    </source>
</evidence>
<dbReference type="GO" id="GO:0008017">
    <property type="term" value="F:microtubule binding"/>
    <property type="evidence" value="ECO:0007669"/>
    <property type="project" value="InterPro"/>
</dbReference>
<keyword evidence="13" id="KW-0832">Ubl conjugation</keyword>
<evidence type="ECO:0000256" key="3">
    <source>
        <dbReference type="ARBA" id="ARBA00004413"/>
    </source>
</evidence>
<dbReference type="PROSITE" id="PS00229">
    <property type="entry name" value="TAU_MAP_1"/>
    <property type="match status" value="2"/>
</dbReference>
<dbReference type="PANTHER" id="PTHR11501:SF14">
    <property type="entry name" value="MICROTUBULE-ASSOCIATED PROTEIN TAU"/>
    <property type="match status" value="1"/>
</dbReference>
<evidence type="ECO:0000256" key="4">
    <source>
        <dbReference type="ARBA" id="ARBA00004489"/>
    </source>
</evidence>
<feature type="compositionally biased region" description="Low complexity" evidence="19">
    <location>
        <begin position="280"/>
        <end position="298"/>
    </location>
</feature>
<keyword evidence="15" id="KW-0472">Membrane</keyword>
<evidence type="ECO:0000256" key="15">
    <source>
        <dbReference type="ARBA" id="ARBA00023136"/>
    </source>
</evidence>
<evidence type="ECO:0000256" key="9">
    <source>
        <dbReference type="ARBA" id="ARBA00022499"/>
    </source>
</evidence>
<sequence length="614" mass="63567">MAEPRQDFTVMDDHAGTYGTGERKDLPSQGSYTLMQDHEGDVDQGLKESPLQTPADDGSEEPGSETSDAKSTPTAEDATAPLVDEGAPGEQAAAQPHTEIPEGTTAEEAGIGDTPNLEDQAAGHVTQVSTEIEASEPPGPGAGPTAEGQDTPPGFTFHVEIKANVQKEQARSEVALEGAALPGPPGEEQEPQGPSEGEDTKKSDLPEPFEKQPAAVLPGKPISRVPQLKARMVSKGRDGTGADDKKAKTSTPSSAKTLKNRPCLSPKRPTPGSSDPLIKPSSPAVCPESSSSPKHVSSVTPRTGSSGAKEMKVKGADGKAGTKIATPRGAAPPGQKGQANATRIPAKTTPSPKTPPGTGESGKSGDRSGYSSPGSPGTPGSRSRTPSLPTPPTREPKKVAVVRTPPKSPSSAKSRLQTAPVPMPDLKNVRSKIGSTENLKHQPGGGKVQIINKKLDLSNVQSKCGSKDNIKHVPGGGSVQIVYKPVDLSKVTSKCGSLGNIHHKPGGGQVEVKSEKLDFKDRVQSKIGSLDNITHVPGGGNKKIETHKLTFRENAKAKTDHGAEIVYKSPVVSGDTSPRHLSNVSSTGSIDMVDSPQLATLADEVSASLAKQGL</sequence>
<keyword evidence="9" id="KW-1017">Isopeptide bond</keyword>
<organism evidence="20 21">
    <name type="scientific">Acinonyx jubatus</name>
    <name type="common">Cheetah</name>
    <dbReference type="NCBI Taxonomy" id="32536"/>
    <lineage>
        <taxon>Eukaryota</taxon>
        <taxon>Metazoa</taxon>
        <taxon>Chordata</taxon>
        <taxon>Craniata</taxon>
        <taxon>Vertebrata</taxon>
        <taxon>Euteleostomi</taxon>
        <taxon>Mammalia</taxon>
        <taxon>Eutheria</taxon>
        <taxon>Laurasiatheria</taxon>
        <taxon>Carnivora</taxon>
        <taxon>Feliformia</taxon>
        <taxon>Felidae</taxon>
        <taxon>Felinae</taxon>
        <taxon>Acinonyx</taxon>
    </lineage>
</organism>
<evidence type="ECO:0000256" key="8">
    <source>
        <dbReference type="ARBA" id="ARBA00022490"/>
    </source>
</evidence>
<dbReference type="PROSITE" id="PS51491">
    <property type="entry name" value="TAU_MAP_2"/>
    <property type="match status" value="4"/>
</dbReference>
<evidence type="ECO:0000256" key="2">
    <source>
        <dbReference type="ARBA" id="ARBA00004279"/>
    </source>
</evidence>
<gene>
    <name evidence="21" type="primary">MAPT</name>
</gene>
<keyword evidence="16 18" id="KW-0206">Cytoskeleton</keyword>
<dbReference type="GO" id="GO:0000226">
    <property type="term" value="P:microtubule cytoskeleton organization"/>
    <property type="evidence" value="ECO:0007669"/>
    <property type="project" value="TreeGrafter"/>
</dbReference>
<evidence type="ECO:0000256" key="17">
    <source>
        <dbReference type="ARBA" id="ARBA00023273"/>
    </source>
</evidence>
<evidence type="ECO:0000256" key="5">
    <source>
        <dbReference type="ARBA" id="ARBA00004514"/>
    </source>
</evidence>
<feature type="compositionally biased region" description="Basic and acidic residues" evidence="19">
    <location>
        <begin position="1"/>
        <end position="26"/>
    </location>
</feature>
<feature type="compositionally biased region" description="Low complexity" evidence="19">
    <location>
        <begin position="367"/>
        <end position="387"/>
    </location>
</feature>
<dbReference type="GO" id="GO:0030424">
    <property type="term" value="C:axon"/>
    <property type="evidence" value="ECO:0007669"/>
    <property type="project" value="UniProtKB-SubCell"/>
</dbReference>
<dbReference type="Pfam" id="PF00418">
    <property type="entry name" value="Tubulin-binding"/>
    <property type="match status" value="4"/>
</dbReference>
<evidence type="ECO:0000256" key="14">
    <source>
        <dbReference type="ARBA" id="ARBA00022990"/>
    </source>
</evidence>
<evidence type="ECO:0000256" key="19">
    <source>
        <dbReference type="SAM" id="MobiDB-lite"/>
    </source>
</evidence>
<evidence type="ECO:0000256" key="16">
    <source>
        <dbReference type="ARBA" id="ARBA00023212"/>
    </source>
</evidence>
<keyword evidence="11 18" id="KW-0493">Microtubule</keyword>
<dbReference type="GO" id="GO:0005886">
    <property type="term" value="C:plasma membrane"/>
    <property type="evidence" value="ECO:0007669"/>
    <property type="project" value="UniProtKB-SubCell"/>
</dbReference>
<dbReference type="GeneID" id="106988843"/>
<feature type="compositionally biased region" description="Basic and acidic residues" evidence="19">
    <location>
        <begin position="36"/>
        <end position="46"/>
    </location>
</feature>
<evidence type="ECO:0000256" key="7">
    <source>
        <dbReference type="ARBA" id="ARBA00022481"/>
    </source>
</evidence>
<keyword evidence="17" id="KW-0966">Cell projection</keyword>
<accession>A0A6J1YRM0</accession>
<evidence type="ECO:0000256" key="1">
    <source>
        <dbReference type="ARBA" id="ARBA00004245"/>
    </source>
</evidence>